<feature type="transmembrane region" description="Helical" evidence="1">
    <location>
        <begin position="48"/>
        <end position="71"/>
    </location>
</feature>
<accession>A0A2R6ADU4</accession>
<evidence type="ECO:0008006" key="4">
    <source>
        <dbReference type="Google" id="ProtNLM"/>
    </source>
</evidence>
<comment type="caution">
    <text evidence="2">The sequence shown here is derived from an EMBL/GenBank/DDBJ whole genome shotgun (WGS) entry which is preliminary data.</text>
</comment>
<dbReference type="PANTHER" id="PTHR35402:SF2">
    <property type="entry name" value="FLAGELLA ACCESSORY PROTEIN J"/>
    <property type="match status" value="1"/>
</dbReference>
<organism evidence="2 3">
    <name type="scientific">Candidatus Marsarchaeota G1 archaeon OSP_D</name>
    <dbReference type="NCBI Taxonomy" id="1978155"/>
    <lineage>
        <taxon>Archaea</taxon>
        <taxon>Candidatus Marsarchaeota</taxon>
        <taxon>Candidatus Marsarchaeota group 1</taxon>
    </lineage>
</organism>
<feature type="transmembrane region" description="Helical" evidence="1">
    <location>
        <begin position="26"/>
        <end position="42"/>
    </location>
</feature>
<feature type="transmembrane region" description="Helical" evidence="1">
    <location>
        <begin position="481"/>
        <end position="502"/>
    </location>
</feature>
<dbReference type="InterPro" id="IPR056569">
    <property type="entry name" value="ArlJ-like"/>
</dbReference>
<keyword evidence="1" id="KW-0812">Transmembrane</keyword>
<dbReference type="PANTHER" id="PTHR35402">
    <property type="entry name" value="INTEGRAL MEMBRANE PROTEIN-RELATED"/>
    <property type="match status" value="1"/>
</dbReference>
<name>A0A2R6ADU4_9ARCH</name>
<dbReference type="AlphaFoldDB" id="A0A2R6ADU4"/>
<reference evidence="2 3" key="1">
    <citation type="submission" date="2017-04" db="EMBL/GenBank/DDBJ databases">
        <title>Novel microbial lineages endemic to geothermal iron-oxide mats fill important gaps in the evolutionary history of Archaea.</title>
        <authorList>
            <person name="Jay Z.J."/>
            <person name="Beam J.P."/>
            <person name="Dlakic M."/>
            <person name="Rusch D.B."/>
            <person name="Kozubal M.A."/>
            <person name="Inskeep W.P."/>
        </authorList>
    </citation>
    <scope>NUCLEOTIDE SEQUENCE [LARGE SCALE GENOMIC DNA]</scope>
    <source>
        <strain evidence="2">OSP_D</strain>
    </source>
</reference>
<dbReference type="EMBL" id="NEXC01000002">
    <property type="protein sequence ID" value="PSN84536.1"/>
    <property type="molecule type" value="Genomic_DNA"/>
</dbReference>
<keyword evidence="1" id="KW-0472">Membrane</keyword>
<gene>
    <name evidence="2" type="ORF">B9Q01_00585</name>
</gene>
<sequence length="505" mass="55765">MISNKLLEEANAELSRAKIKRIIRKRVCFSLAISTIIGFILYKMTHIFVSISIIPVGGLIGFFSLMFELLLQRNRRETLVEKELPFVSTVLAMGANHVPPFSVLKNLIELHAFSQTKKEYFTILKKAKTEHVTLSRAAALISEIHPSARFQEFLKSISASERGVGDPYYSLRDLSKTELSTLSHKVELSQEKFGVASSLILVSFAIVPLTMMVFSLITGNTQLLYLTSLLSLPAAFGANLLIEQAYPLGLKPEPKKPSRFLLTILALLLVLCFVVFFSWLKLPLHLAIGVSLLLCSIPFSLFYSKHSSEHSQSIKLMPSIARDLAEEAKKGYPPSQSIGRLTKKYPKKILMNLYNVEDKPYLTKAYVALLKQAEKLGAQPEQLDIVAETMNVITNAHSTYNSKANLFRMMVYGSVVILTTSSVIVIRTISELARKMSAGLSLSAIALLHPSPSLKGVVYVAVVVNSYLLGILAGKAVKGSLLFGFVDAIITTLLALFLLNIGGWL</sequence>
<proteinExistence type="predicted"/>
<protein>
    <recommendedName>
        <fullName evidence="4">Type II secretion system protein GspF domain-containing protein</fullName>
    </recommendedName>
</protein>
<keyword evidence="1" id="KW-1133">Transmembrane helix</keyword>
<evidence type="ECO:0000313" key="3">
    <source>
        <dbReference type="Proteomes" id="UP000240880"/>
    </source>
</evidence>
<evidence type="ECO:0000313" key="2">
    <source>
        <dbReference type="EMBL" id="PSN84536.1"/>
    </source>
</evidence>
<feature type="transmembrane region" description="Helical" evidence="1">
    <location>
        <begin position="193"/>
        <end position="217"/>
    </location>
</feature>
<feature type="transmembrane region" description="Helical" evidence="1">
    <location>
        <begin position="223"/>
        <end position="242"/>
    </location>
</feature>
<feature type="transmembrane region" description="Helical" evidence="1">
    <location>
        <begin position="456"/>
        <end position="474"/>
    </location>
</feature>
<evidence type="ECO:0000256" key="1">
    <source>
        <dbReference type="SAM" id="Phobius"/>
    </source>
</evidence>
<dbReference type="Proteomes" id="UP000240880">
    <property type="component" value="Unassembled WGS sequence"/>
</dbReference>
<feature type="transmembrane region" description="Helical" evidence="1">
    <location>
        <begin position="286"/>
        <end position="303"/>
    </location>
</feature>
<feature type="transmembrane region" description="Helical" evidence="1">
    <location>
        <begin position="262"/>
        <end position="280"/>
    </location>
</feature>
<feature type="transmembrane region" description="Helical" evidence="1">
    <location>
        <begin position="409"/>
        <end position="429"/>
    </location>
</feature>